<dbReference type="GeneID" id="28980474"/>
<reference evidence="1 2" key="1">
    <citation type="submission" date="2015-03" db="EMBL/GenBank/DDBJ databases">
        <title>Genomics and transcriptomics of the oil-accumulating basidiomycete yeast T. oleaginosus allow insights into substrate utilization and the diverse evolutionary trajectories of mating systems in fungi.</title>
        <authorList>
            <consortium name="DOE Joint Genome Institute"/>
            <person name="Kourist R."/>
            <person name="Kracht O."/>
            <person name="Bracharz F."/>
            <person name="Lipzen A."/>
            <person name="Nolan M."/>
            <person name="Ohm R."/>
            <person name="Grigoriev I."/>
            <person name="Sun S."/>
            <person name="Heitman J."/>
            <person name="Bruck T."/>
            <person name="Nowrousian M."/>
        </authorList>
    </citation>
    <scope>NUCLEOTIDE SEQUENCE [LARGE SCALE GENOMIC DNA]</scope>
    <source>
        <strain evidence="1 2">IBC0246</strain>
    </source>
</reference>
<dbReference type="AlphaFoldDB" id="A0A0J0XDY6"/>
<gene>
    <name evidence="1" type="ORF">CC85DRAFT_198713</name>
</gene>
<dbReference type="Proteomes" id="UP000053611">
    <property type="component" value="Unassembled WGS sequence"/>
</dbReference>
<dbReference type="EMBL" id="KQ087263">
    <property type="protein sequence ID" value="KLT39306.1"/>
    <property type="molecule type" value="Genomic_DNA"/>
</dbReference>
<dbReference type="RefSeq" id="XP_018275797.1">
    <property type="nucleotide sequence ID" value="XM_018419871.1"/>
</dbReference>
<sequence length="149" mass="16753">MIVRRKEKVATKVAQPKVILASQDSRRPGVDLAQSTVDGGVIPCWHDCSGQSSRTSGHGDGRLDTQNQIARDIDCRVRRYTLASHLLACTRKLTPTPCGKRSLLRITPHPFWSSDVVERQAISDPWRCRRLKFIQISPYHPPLADSAER</sequence>
<keyword evidence="2" id="KW-1185">Reference proteome</keyword>
<name>A0A0J0XDY6_9TREE</name>
<proteinExistence type="predicted"/>
<evidence type="ECO:0000313" key="2">
    <source>
        <dbReference type="Proteomes" id="UP000053611"/>
    </source>
</evidence>
<evidence type="ECO:0000313" key="1">
    <source>
        <dbReference type="EMBL" id="KLT39306.1"/>
    </source>
</evidence>
<protein>
    <submittedName>
        <fullName evidence="1">Uncharacterized protein</fullName>
    </submittedName>
</protein>
<organism evidence="1 2">
    <name type="scientific">Cutaneotrichosporon oleaginosum</name>
    <dbReference type="NCBI Taxonomy" id="879819"/>
    <lineage>
        <taxon>Eukaryota</taxon>
        <taxon>Fungi</taxon>
        <taxon>Dikarya</taxon>
        <taxon>Basidiomycota</taxon>
        <taxon>Agaricomycotina</taxon>
        <taxon>Tremellomycetes</taxon>
        <taxon>Trichosporonales</taxon>
        <taxon>Trichosporonaceae</taxon>
        <taxon>Cutaneotrichosporon</taxon>
    </lineage>
</organism>
<accession>A0A0J0XDY6</accession>